<dbReference type="GO" id="GO:0016075">
    <property type="term" value="P:rRNA catabolic process"/>
    <property type="evidence" value="ECO:0007669"/>
    <property type="project" value="TreeGrafter"/>
</dbReference>
<keyword evidence="2" id="KW-1185">Reference proteome</keyword>
<dbReference type="RefSeq" id="WP_197439610.1">
    <property type="nucleotide sequence ID" value="NZ_CP036316.1"/>
</dbReference>
<dbReference type="KEGG" id="chya:V22_28130"/>
<dbReference type="EC" id="3.1.-.-" evidence="1"/>
<dbReference type="GO" id="GO:0016787">
    <property type="term" value="F:hydrolase activity"/>
    <property type="evidence" value="ECO:0007669"/>
    <property type="project" value="UniProtKB-KW"/>
</dbReference>
<dbReference type="GO" id="GO:0003677">
    <property type="term" value="F:DNA binding"/>
    <property type="evidence" value="ECO:0007669"/>
    <property type="project" value="InterPro"/>
</dbReference>
<reference evidence="1 2" key="1">
    <citation type="submission" date="2019-02" db="EMBL/GenBank/DDBJ databases">
        <title>Deep-cultivation of Planctomycetes and their phenomic and genomic characterization uncovers novel biology.</title>
        <authorList>
            <person name="Wiegand S."/>
            <person name="Jogler M."/>
            <person name="Boedeker C."/>
            <person name="Pinto D."/>
            <person name="Vollmers J."/>
            <person name="Rivas-Marin E."/>
            <person name="Kohn T."/>
            <person name="Peeters S.H."/>
            <person name="Heuer A."/>
            <person name="Rast P."/>
            <person name="Oberbeckmann S."/>
            <person name="Bunk B."/>
            <person name="Jeske O."/>
            <person name="Meyerdierks A."/>
            <person name="Storesund J.E."/>
            <person name="Kallscheuer N."/>
            <person name="Luecker S."/>
            <person name="Lage O.M."/>
            <person name="Pohl T."/>
            <person name="Merkel B.J."/>
            <person name="Hornburger P."/>
            <person name="Mueller R.-W."/>
            <person name="Bruemmer F."/>
            <person name="Labrenz M."/>
            <person name="Spormann A.M."/>
            <person name="Op den Camp H."/>
            <person name="Overmann J."/>
            <person name="Amann R."/>
            <person name="Jetten M.S.M."/>
            <person name="Mascher T."/>
            <person name="Medema M.H."/>
            <person name="Devos D.P."/>
            <person name="Kaster A.-K."/>
            <person name="Ovreas L."/>
            <person name="Rohde M."/>
            <person name="Galperin M.Y."/>
            <person name="Jogler C."/>
        </authorList>
    </citation>
    <scope>NUCLEOTIDE SEQUENCE [LARGE SCALE GENOMIC DNA]</scope>
    <source>
        <strain evidence="1 2">V22</strain>
    </source>
</reference>
<name>A0A517TB05_9PLAN</name>
<dbReference type="AlphaFoldDB" id="A0A517TB05"/>
<accession>A0A517TB05</accession>
<dbReference type="GO" id="GO:0004521">
    <property type="term" value="F:RNA endonuclease activity"/>
    <property type="evidence" value="ECO:0007669"/>
    <property type="project" value="TreeGrafter"/>
</dbReference>
<dbReference type="Gene3D" id="2.30.30.110">
    <property type="match status" value="1"/>
</dbReference>
<dbReference type="PANTHER" id="PTHR33988">
    <property type="entry name" value="ENDORIBONUCLEASE MAZF-RELATED"/>
    <property type="match status" value="1"/>
</dbReference>
<dbReference type="GO" id="GO:0006402">
    <property type="term" value="P:mRNA catabolic process"/>
    <property type="evidence" value="ECO:0007669"/>
    <property type="project" value="TreeGrafter"/>
</dbReference>
<sequence>MNVKRGDVVLVPFPFAGGGGVKRRPALVVQSDHNNSRLANTILAQITTRIRFVANEPTQLLLELSSHAGKQSGLLHDSAVSYENLITVLQADVVRVIGTLPDDTMLQINDCLKAALSLD</sequence>
<keyword evidence="1" id="KW-0378">Hydrolase</keyword>
<organism evidence="1 2">
    <name type="scientific">Calycomorphotria hydatis</name>
    <dbReference type="NCBI Taxonomy" id="2528027"/>
    <lineage>
        <taxon>Bacteria</taxon>
        <taxon>Pseudomonadati</taxon>
        <taxon>Planctomycetota</taxon>
        <taxon>Planctomycetia</taxon>
        <taxon>Planctomycetales</taxon>
        <taxon>Planctomycetaceae</taxon>
        <taxon>Calycomorphotria</taxon>
    </lineage>
</organism>
<dbReference type="PANTHER" id="PTHR33988:SF2">
    <property type="entry name" value="ENDORIBONUCLEASE MAZF"/>
    <property type="match status" value="1"/>
</dbReference>
<protein>
    <submittedName>
        <fullName evidence="1">mRNA interferase EndoA</fullName>
        <ecNumber evidence="1">3.1.-.-</ecNumber>
    </submittedName>
</protein>
<dbReference type="EMBL" id="CP036316">
    <property type="protein sequence ID" value="QDT65558.1"/>
    <property type="molecule type" value="Genomic_DNA"/>
</dbReference>
<dbReference type="InterPro" id="IPR003477">
    <property type="entry name" value="PemK-like"/>
</dbReference>
<gene>
    <name evidence="1" type="primary">ndoA</name>
    <name evidence="1" type="ORF">V22_28130</name>
</gene>
<dbReference type="Pfam" id="PF02452">
    <property type="entry name" value="PemK_toxin"/>
    <property type="match status" value="1"/>
</dbReference>
<evidence type="ECO:0000313" key="2">
    <source>
        <dbReference type="Proteomes" id="UP000319976"/>
    </source>
</evidence>
<dbReference type="Proteomes" id="UP000319976">
    <property type="component" value="Chromosome"/>
</dbReference>
<evidence type="ECO:0000313" key="1">
    <source>
        <dbReference type="EMBL" id="QDT65558.1"/>
    </source>
</evidence>
<dbReference type="SUPFAM" id="SSF50118">
    <property type="entry name" value="Cell growth inhibitor/plasmid maintenance toxic component"/>
    <property type="match status" value="1"/>
</dbReference>
<dbReference type="InterPro" id="IPR011067">
    <property type="entry name" value="Plasmid_toxin/cell-grow_inhib"/>
</dbReference>
<proteinExistence type="predicted"/>